<dbReference type="InterPro" id="IPR011053">
    <property type="entry name" value="Single_hybrid_motif"/>
</dbReference>
<dbReference type="PROSITE" id="PS51826">
    <property type="entry name" value="PSBD"/>
    <property type="match status" value="1"/>
</dbReference>
<evidence type="ECO:0000256" key="7">
    <source>
        <dbReference type="SAM" id="MobiDB-lite"/>
    </source>
</evidence>
<evidence type="ECO:0000256" key="2">
    <source>
        <dbReference type="ARBA" id="ARBA00007317"/>
    </source>
</evidence>
<evidence type="ECO:0000313" key="11">
    <source>
        <dbReference type="Proteomes" id="UP000035661"/>
    </source>
</evidence>
<evidence type="ECO:0000256" key="4">
    <source>
        <dbReference type="ARBA" id="ARBA00022823"/>
    </source>
</evidence>
<dbReference type="EC" id="2.3.1.-" evidence="6"/>
<dbReference type="CDD" id="cd06849">
    <property type="entry name" value="lipoyl_domain"/>
    <property type="match status" value="1"/>
</dbReference>
<reference evidence="11" key="2">
    <citation type="submission" date="2015-06" db="EMBL/GenBank/DDBJ databases">
        <title>Complete genome sequence of Spiroplasma eriocheiris TDA-040725-5 (DSM 21848).</title>
        <authorList>
            <person name="Lo W.-S."/>
            <person name="Kuo C.-H."/>
        </authorList>
    </citation>
    <scope>NUCLEOTIDE SEQUENCE [LARGE SCALE GENOMIC DNA]</scope>
    <source>
        <strain evidence="11">TDA-040725-5</strain>
    </source>
</reference>
<feature type="compositionally biased region" description="Low complexity" evidence="7">
    <location>
        <begin position="80"/>
        <end position="91"/>
    </location>
</feature>
<dbReference type="Pfam" id="PF00364">
    <property type="entry name" value="Biotin_lipoyl"/>
    <property type="match status" value="1"/>
</dbReference>
<evidence type="ECO:0000256" key="5">
    <source>
        <dbReference type="ARBA" id="ARBA00023315"/>
    </source>
</evidence>
<dbReference type="InterPro" id="IPR003016">
    <property type="entry name" value="2-oxoA_DH_lipoyl-BS"/>
</dbReference>
<evidence type="ECO:0000256" key="3">
    <source>
        <dbReference type="ARBA" id="ARBA00022679"/>
    </source>
</evidence>
<keyword evidence="4 6" id="KW-0450">Lipoyl</keyword>
<sequence>MLKFKFADIGEGLTEGVVGEINVQVGDKIKDGQTMFSVETDKVNAEIPSPVDGTITKINMKVGDTIFVGDVVIEIDDGSGDSASPSSAPPADTKPAEEEKAAGVVGAVPISNTVIAARSLPATNNSQTVNSKVLATPVARRMASDLKVDLTKIQGTGPNGRIKKSDIQNASHHSGGPVATGPTMMASNITMPNIKTTGQVNRVPMSPIRKAIAKQMTLSKTVIPETTLIKNVDVTKLIELRSQLKPQAEKQGIKLTFMPFFIKACAIALQEFAMLNSSYDQQTEEVVYKQYYNIGMAVDTPRGLMVPVIKGADQLHILQIAHAVNDLAERTRDGKLKMDEMSDGTFTITNFGSAGVEIATPVINYPEAAILGVGTIEKKPTVDKENNIVIKSILPLSLSIDHRLIDGADGGRFLMRLNELLESPALLLL</sequence>
<dbReference type="PANTHER" id="PTHR43178">
    <property type="entry name" value="DIHYDROLIPOAMIDE ACETYLTRANSFERASE COMPONENT OF PYRUVATE DEHYDROGENASE COMPLEX"/>
    <property type="match status" value="1"/>
</dbReference>
<evidence type="ECO:0000259" key="8">
    <source>
        <dbReference type="PROSITE" id="PS50968"/>
    </source>
</evidence>
<keyword evidence="11" id="KW-1185">Reference proteome</keyword>
<dbReference type="PROSITE" id="PS00189">
    <property type="entry name" value="LIPOYL"/>
    <property type="match status" value="1"/>
</dbReference>
<dbReference type="PROSITE" id="PS50968">
    <property type="entry name" value="BIOTINYL_LIPOYL"/>
    <property type="match status" value="1"/>
</dbReference>
<evidence type="ECO:0000256" key="1">
    <source>
        <dbReference type="ARBA" id="ARBA00001938"/>
    </source>
</evidence>
<dbReference type="InterPro" id="IPR023213">
    <property type="entry name" value="CAT-like_dom_sf"/>
</dbReference>
<evidence type="ECO:0000256" key="6">
    <source>
        <dbReference type="RuleBase" id="RU003423"/>
    </source>
</evidence>
<dbReference type="SUPFAM" id="SSF47005">
    <property type="entry name" value="Peripheral subunit-binding domain of 2-oxo acid dehydrogenase complex"/>
    <property type="match status" value="1"/>
</dbReference>
<dbReference type="Pfam" id="PF02817">
    <property type="entry name" value="E3_binding"/>
    <property type="match status" value="1"/>
</dbReference>
<dbReference type="InterPro" id="IPR050743">
    <property type="entry name" value="2-oxoacid_DH_E2_comp"/>
</dbReference>
<dbReference type="EMBL" id="CP011856">
    <property type="protein sequence ID" value="AKM53925.1"/>
    <property type="molecule type" value="Genomic_DNA"/>
</dbReference>
<dbReference type="FunFam" id="3.30.559.10:FF:000007">
    <property type="entry name" value="Dihydrolipoamide acetyltransferase component of pyruvate dehydrogenase complex"/>
    <property type="match status" value="1"/>
</dbReference>
<feature type="region of interest" description="Disordered" evidence="7">
    <location>
        <begin position="78"/>
        <end position="99"/>
    </location>
</feature>
<dbReference type="GO" id="GO:0016407">
    <property type="term" value="F:acetyltransferase activity"/>
    <property type="evidence" value="ECO:0007669"/>
    <property type="project" value="TreeGrafter"/>
</dbReference>
<feature type="domain" description="Lipoyl-binding" evidence="8">
    <location>
        <begin position="1"/>
        <end position="76"/>
    </location>
</feature>
<dbReference type="SUPFAM" id="SSF52777">
    <property type="entry name" value="CoA-dependent acyltransferases"/>
    <property type="match status" value="1"/>
</dbReference>
<dbReference type="Gene3D" id="4.10.320.10">
    <property type="entry name" value="E3-binding domain"/>
    <property type="match status" value="1"/>
</dbReference>
<dbReference type="Gene3D" id="3.30.559.10">
    <property type="entry name" value="Chloramphenicol acetyltransferase-like domain"/>
    <property type="match status" value="1"/>
</dbReference>
<feature type="region of interest" description="Disordered" evidence="7">
    <location>
        <begin position="152"/>
        <end position="178"/>
    </location>
</feature>
<keyword evidence="10" id="KW-0670">Pyruvate</keyword>
<comment type="similarity">
    <text evidence="2 6">Belongs to the 2-oxoacid dehydrogenase family.</text>
</comment>
<evidence type="ECO:0000259" key="9">
    <source>
        <dbReference type="PROSITE" id="PS51826"/>
    </source>
</evidence>
<dbReference type="InterPro" id="IPR004167">
    <property type="entry name" value="PSBD"/>
</dbReference>
<evidence type="ECO:0000313" key="10">
    <source>
        <dbReference type="EMBL" id="AKM53925.1"/>
    </source>
</evidence>
<reference evidence="10 11" key="1">
    <citation type="journal article" date="2015" name="Genome Biol. Evol.">
        <title>Found and Lost: The Fates of Horizontally Acquired Genes in Arthropod-Symbiotic Spiroplasma.</title>
        <authorList>
            <person name="Lo W.S."/>
            <person name="Gasparich G.E."/>
            <person name="Kuo C.H."/>
        </authorList>
    </citation>
    <scope>NUCLEOTIDE SEQUENCE [LARGE SCALE GENOMIC DNA]</scope>
    <source>
        <strain evidence="11">TDA-040725-5</strain>
    </source>
</reference>
<gene>
    <name evidence="10" type="primary">pdhC</name>
    <name evidence="10" type="ORF">SERIO_v1c03430</name>
</gene>
<dbReference type="Pfam" id="PF00198">
    <property type="entry name" value="2-oxoacid_dh"/>
    <property type="match status" value="1"/>
</dbReference>
<proteinExistence type="inferred from homology"/>
<dbReference type="SUPFAM" id="SSF51230">
    <property type="entry name" value="Single hybrid motif"/>
    <property type="match status" value="1"/>
</dbReference>
<keyword evidence="5 6" id="KW-0012">Acyltransferase</keyword>
<comment type="cofactor">
    <cofactor evidence="1 6">
        <name>(R)-lipoate</name>
        <dbReference type="ChEBI" id="CHEBI:83088"/>
    </cofactor>
</comment>
<dbReference type="PATRIC" id="fig|743698.3.peg.344"/>
<dbReference type="KEGG" id="seri:SERIO_v1c03430"/>
<dbReference type="STRING" id="315358.SERIO_v1c03430"/>
<keyword evidence="3 6" id="KW-0808">Transferase</keyword>
<dbReference type="InterPro" id="IPR036625">
    <property type="entry name" value="E3-bd_dom_sf"/>
</dbReference>
<dbReference type="RefSeq" id="WP_047791183.1">
    <property type="nucleotide sequence ID" value="NZ_CP011856.1"/>
</dbReference>
<protein>
    <recommendedName>
        <fullName evidence="6">Dihydrolipoamide acetyltransferase component of pyruvate dehydrogenase complex</fullName>
        <ecNumber evidence="6">2.3.1.-</ecNumber>
    </recommendedName>
</protein>
<dbReference type="Proteomes" id="UP000035661">
    <property type="component" value="Chromosome"/>
</dbReference>
<dbReference type="Gene3D" id="2.40.50.100">
    <property type="match status" value="1"/>
</dbReference>
<dbReference type="AlphaFoldDB" id="A0A0H3XHS3"/>
<dbReference type="GO" id="GO:0005737">
    <property type="term" value="C:cytoplasm"/>
    <property type="evidence" value="ECO:0007669"/>
    <property type="project" value="TreeGrafter"/>
</dbReference>
<dbReference type="InterPro" id="IPR000089">
    <property type="entry name" value="Biotin_lipoyl"/>
</dbReference>
<organism evidence="10 11">
    <name type="scientific">Spiroplasma eriocheiris</name>
    <dbReference type="NCBI Taxonomy" id="315358"/>
    <lineage>
        <taxon>Bacteria</taxon>
        <taxon>Bacillati</taxon>
        <taxon>Mycoplasmatota</taxon>
        <taxon>Mollicutes</taxon>
        <taxon>Entomoplasmatales</taxon>
        <taxon>Spiroplasmataceae</taxon>
        <taxon>Spiroplasma</taxon>
    </lineage>
</organism>
<name>A0A0H3XHS3_9MOLU</name>
<accession>A0A0H3XHS3</accession>
<feature type="domain" description="Peripheral subunit-binding (PSBD)" evidence="9">
    <location>
        <begin position="134"/>
        <end position="171"/>
    </location>
</feature>
<dbReference type="GO" id="GO:0031405">
    <property type="term" value="F:lipoic acid binding"/>
    <property type="evidence" value="ECO:0007669"/>
    <property type="project" value="TreeGrafter"/>
</dbReference>
<dbReference type="InterPro" id="IPR001078">
    <property type="entry name" value="2-oxoacid_DH_actylTfrase"/>
</dbReference>
<dbReference type="PANTHER" id="PTHR43178:SF5">
    <property type="entry name" value="LIPOAMIDE ACYLTRANSFERASE COMPONENT OF BRANCHED-CHAIN ALPHA-KETO ACID DEHYDROGENASE COMPLEX, MITOCHONDRIAL"/>
    <property type="match status" value="1"/>
</dbReference>